<comment type="caution">
    <text evidence="1">The sequence shown here is derived from an EMBL/GenBank/DDBJ whole genome shotgun (WGS) entry which is preliminary data.</text>
</comment>
<keyword evidence="2" id="KW-1185">Reference proteome</keyword>
<dbReference type="EMBL" id="POWE01000110">
    <property type="protein sequence ID" value="PNQ91058.1"/>
    <property type="molecule type" value="Genomic_DNA"/>
</dbReference>
<evidence type="ECO:0000313" key="2">
    <source>
        <dbReference type="Proteomes" id="UP000236232"/>
    </source>
</evidence>
<dbReference type="Proteomes" id="UP000236232">
    <property type="component" value="Unassembled WGS sequence"/>
</dbReference>
<evidence type="ECO:0000313" key="1">
    <source>
        <dbReference type="EMBL" id="PNQ91058.1"/>
    </source>
</evidence>
<sequence length="66" mass="6999">MCEQWALFYEVYGPDTRDPGAGSPENLKTVTSGSLANARANVATDHGTGPEHDSTSEMRIGFLGAL</sequence>
<protein>
    <submittedName>
        <fullName evidence="1">Uncharacterized protein</fullName>
    </submittedName>
</protein>
<proteinExistence type="predicted"/>
<name>A0ABX4Y143_9PSED</name>
<gene>
    <name evidence="1" type="ORF">CCU68_18630</name>
</gene>
<organism evidence="1 2">
    <name type="scientific">Pseudomonas gingeri NCPPB 3146 = LMG 5327</name>
    <dbReference type="NCBI Taxonomy" id="707248"/>
    <lineage>
        <taxon>Bacteria</taxon>
        <taxon>Pseudomonadati</taxon>
        <taxon>Pseudomonadota</taxon>
        <taxon>Gammaproteobacteria</taxon>
        <taxon>Pseudomonadales</taxon>
        <taxon>Pseudomonadaceae</taxon>
        <taxon>Pseudomonas</taxon>
    </lineage>
</organism>
<accession>A0ABX4Y143</accession>
<reference evidence="1 2" key="1">
    <citation type="submission" date="2018-01" db="EMBL/GenBank/DDBJ databases">
        <title>Draft Genome Sequence of Pseudomonas gingeri NCPPB 3146 (LMG 5327), a White Line Reaction Producer.</title>
        <authorList>
            <person name="Rokni-Zadeh H."/>
            <person name="Bahrami T."/>
            <person name="Zarvandi S."/>
            <person name="Changi-Ashtiani M."/>
            <person name="De Mot R."/>
        </authorList>
    </citation>
    <scope>NUCLEOTIDE SEQUENCE [LARGE SCALE GENOMIC DNA]</scope>
    <source>
        <strain evidence="2">NCPPB 3146 \ LMG 5327</strain>
    </source>
</reference>